<reference evidence="2 3" key="1">
    <citation type="journal article" date="2016" name="Nat. Commun.">
        <title>Thousands of microbial genomes shed light on interconnected biogeochemical processes in an aquifer system.</title>
        <authorList>
            <person name="Anantharaman K."/>
            <person name="Brown C.T."/>
            <person name="Hug L.A."/>
            <person name="Sharon I."/>
            <person name="Castelle C.J."/>
            <person name="Probst A.J."/>
            <person name="Thomas B.C."/>
            <person name="Singh A."/>
            <person name="Wilkins M.J."/>
            <person name="Karaoz U."/>
            <person name="Brodie E.L."/>
            <person name="Williams K.H."/>
            <person name="Hubbard S.S."/>
            <person name="Banfield J.F."/>
        </authorList>
    </citation>
    <scope>NUCLEOTIDE SEQUENCE [LARGE SCALE GENOMIC DNA]</scope>
</reference>
<name>A0A1G2MK21_9BACT</name>
<evidence type="ECO:0008006" key="4">
    <source>
        <dbReference type="Google" id="ProtNLM"/>
    </source>
</evidence>
<accession>A0A1G2MK21</accession>
<evidence type="ECO:0000256" key="1">
    <source>
        <dbReference type="SAM" id="Coils"/>
    </source>
</evidence>
<organism evidence="2 3">
    <name type="scientific">Candidatus Taylorbacteria bacterium RIFCSPHIGHO2_02_FULL_44_12</name>
    <dbReference type="NCBI Taxonomy" id="1802308"/>
    <lineage>
        <taxon>Bacteria</taxon>
        <taxon>Candidatus Tayloriibacteriota</taxon>
    </lineage>
</organism>
<sequence>MRRSKRSTAKRNLWSPLVLVLTIILFVILARAAWGMYDKARGSERRLAQAEAELKRLEERQSELSGRINYLSTDQGVEAELRTKYRAVKEGESVAVIISDPNQVNGPILSSSRDRLDLSDHFGWWDRILDFLGLI</sequence>
<dbReference type="AlphaFoldDB" id="A0A1G2MK21"/>
<evidence type="ECO:0000313" key="3">
    <source>
        <dbReference type="Proteomes" id="UP000178413"/>
    </source>
</evidence>
<protein>
    <recommendedName>
        <fullName evidence="4">Septum formation initiator</fullName>
    </recommendedName>
</protein>
<dbReference type="Proteomes" id="UP000178413">
    <property type="component" value="Unassembled WGS sequence"/>
</dbReference>
<evidence type="ECO:0000313" key="2">
    <source>
        <dbReference type="EMBL" id="OHA24285.1"/>
    </source>
</evidence>
<comment type="caution">
    <text evidence="2">The sequence shown here is derived from an EMBL/GenBank/DDBJ whole genome shotgun (WGS) entry which is preliminary data.</text>
</comment>
<proteinExistence type="predicted"/>
<keyword evidence="1" id="KW-0175">Coiled coil</keyword>
<gene>
    <name evidence="2" type="ORF">A3D50_01320</name>
</gene>
<feature type="coiled-coil region" evidence="1">
    <location>
        <begin position="40"/>
        <end position="67"/>
    </location>
</feature>
<dbReference type="EMBL" id="MHRM01000008">
    <property type="protein sequence ID" value="OHA24285.1"/>
    <property type="molecule type" value="Genomic_DNA"/>
</dbReference>